<evidence type="ECO:0000313" key="3">
    <source>
        <dbReference type="Proteomes" id="UP001217485"/>
    </source>
</evidence>
<evidence type="ECO:0000313" key="2">
    <source>
        <dbReference type="EMBL" id="MDC0685517.1"/>
    </source>
</evidence>
<evidence type="ECO:0000259" key="1">
    <source>
        <dbReference type="Pfam" id="PF20247"/>
    </source>
</evidence>
<accession>A0ABT5CGF1</accession>
<dbReference type="RefSeq" id="WP_272103844.1">
    <property type="nucleotide sequence ID" value="NZ_JAQNDK010000006.1"/>
</dbReference>
<gene>
    <name evidence="2" type="ORF">POL72_47870</name>
</gene>
<name>A0ABT5CGF1_9BACT</name>
<feature type="domain" description="DUF6602" evidence="1">
    <location>
        <begin position="22"/>
        <end position="123"/>
    </location>
</feature>
<proteinExistence type="predicted"/>
<reference evidence="2 3" key="1">
    <citation type="submission" date="2023-01" db="EMBL/GenBank/DDBJ databases">
        <title>Minimal conservation of predation-associated metabolite biosynthetic gene clusters underscores biosynthetic potential of Myxococcota including descriptions for ten novel species: Archangium lansinium sp. nov., Myxococcus landrumus sp. nov., Nannocystis bai.</title>
        <authorList>
            <person name="Ahearne A."/>
            <person name="Stevens C."/>
            <person name="Dowd S."/>
        </authorList>
    </citation>
    <scope>NUCLEOTIDE SEQUENCE [LARGE SCALE GENOMIC DNA]</scope>
    <source>
        <strain evidence="2 3">WIWO2</strain>
    </source>
</reference>
<organism evidence="2 3">
    <name type="scientific">Sorangium atrum</name>
    <dbReference type="NCBI Taxonomy" id="2995308"/>
    <lineage>
        <taxon>Bacteria</taxon>
        <taxon>Pseudomonadati</taxon>
        <taxon>Myxococcota</taxon>
        <taxon>Polyangia</taxon>
        <taxon>Polyangiales</taxon>
        <taxon>Polyangiaceae</taxon>
        <taxon>Sorangium</taxon>
    </lineage>
</organism>
<dbReference type="Pfam" id="PF20247">
    <property type="entry name" value="DUF6602"/>
    <property type="match status" value="1"/>
</dbReference>
<dbReference type="InterPro" id="IPR046537">
    <property type="entry name" value="DUF6602"/>
</dbReference>
<dbReference type="Proteomes" id="UP001217485">
    <property type="component" value="Unassembled WGS sequence"/>
</dbReference>
<dbReference type="EMBL" id="JAQNDK010000006">
    <property type="protein sequence ID" value="MDC0685517.1"/>
    <property type="molecule type" value="Genomic_DNA"/>
</dbReference>
<protein>
    <recommendedName>
        <fullName evidence="1">DUF6602 domain-containing protein</fullName>
    </recommendedName>
</protein>
<comment type="caution">
    <text evidence="2">The sequence shown here is derived from an EMBL/GenBank/DDBJ whole genome shotgun (WGS) entry which is preliminary data.</text>
</comment>
<keyword evidence="3" id="KW-1185">Reference proteome</keyword>
<sequence length="283" mass="30261">MNLAELLRNRLRAQADLFAALTNHPTVVGSGREHALAELLREVVPRRLEVLTGAIARVDDQGQPQIATAQADIMLVDTIDYPMLLRVGTTVVAIPQAVRAVVEVKSGLARGAKFIDAVDQLGRLQLDAGADNPFVTALFSFGAPTKSATFRGWLEDVLKARAERGNAVTAASDAETKRTAREAQAALAPPFLPDLLFSDEGAIAMKIDDAGKPAYRFYECEAGAPTAVAFLDQMMMLTAPRVIETVPADPAVAGRVTKAFRLVSSFLRAPLAEAKKCAILQVA</sequence>